<evidence type="ECO:0000256" key="9">
    <source>
        <dbReference type="ARBA" id="ARBA00023053"/>
    </source>
</evidence>
<dbReference type="Pfam" id="PF00324">
    <property type="entry name" value="AA_permease"/>
    <property type="match status" value="1"/>
</dbReference>
<organism evidence="19 20">
    <name type="scientific">Orchesella dallaii</name>
    <dbReference type="NCBI Taxonomy" id="48710"/>
    <lineage>
        <taxon>Eukaryota</taxon>
        <taxon>Metazoa</taxon>
        <taxon>Ecdysozoa</taxon>
        <taxon>Arthropoda</taxon>
        <taxon>Hexapoda</taxon>
        <taxon>Collembola</taxon>
        <taxon>Entomobryomorpha</taxon>
        <taxon>Entomobryoidea</taxon>
        <taxon>Orchesellidae</taxon>
        <taxon>Orchesellinae</taxon>
        <taxon>Orchesella</taxon>
    </lineage>
</organism>
<dbReference type="InterPro" id="IPR004841">
    <property type="entry name" value="AA-permease/SLC12A_dom"/>
</dbReference>
<feature type="region of interest" description="Disordered" evidence="15">
    <location>
        <begin position="1"/>
        <end position="54"/>
    </location>
</feature>
<evidence type="ECO:0000256" key="3">
    <source>
        <dbReference type="ARBA" id="ARBA00022448"/>
    </source>
</evidence>
<feature type="transmembrane region" description="Helical" evidence="16">
    <location>
        <begin position="419"/>
        <end position="441"/>
    </location>
</feature>
<feature type="region of interest" description="Disordered" evidence="15">
    <location>
        <begin position="88"/>
        <end position="142"/>
    </location>
</feature>
<keyword evidence="6" id="KW-0769">Symport</keyword>
<sequence length="1143" mass="125925">MATGHHTPVSPTGGSSGPVNSGATLLGYKDYGNGSVSPTPANGTRGDGNLQMNLPESSESLFINPLAQLSKESCGYPQYEGTALVVHESDSDDESNFDAENAGRYSNGHVSPSPFNPSEGNNDEASKVESHNTHNNTHTVTGSYDTKYAKSFRHFTREALPRLDNYRNMMSIQAAYRPTLDELHNITVHRKPTGPTSGGDSPAEGGMVKFGWVKGVFVRCLLNIWGVMLFLRVSWVTGQAGIGQTMLIILSTSVVTFITSLSMAAISTNGVVKGGGTYYMISRSLGPEFGASIGLIFAVANAVAVAMYTVGFAESLVDLLESLGTKVVDDPGNSVRIIGSVAIIILTCVVVVGMEWEATAQVGLLAILVAAMIDFVIGCFIGPLSDEEYSKGFVGISGSLFAENFQPDYRLTKEGDQNFFSVFSIFFPAATGILAGANISGDLEDPQAAIPKGTLLAIIVTTVSYLAFAALAGACVVRDATGNFTVPDWAINNSREYIDSTYRDCNLTDLDTGCKWGLMNSFQVMELVSAWGPLIYAGCFAATLSSALASLVSAPKVFQALCNDRLYPGLEFFGKGYGKNNEPVRGYVLTFFVALAFILIAELNYIAPLISNFFLAAYALVNFSTFHASLIKPVGWRPTFKYYNMWLSLVGFVLCVAVMFLISWSTALLTFAAILILYLLVIYNKPDVNWGSSTQAQRYNAALKSIHELNSIEEHVKNYRPQILCLSGLPSARPPLVDFAHLITKNLSLLVSGHIVKSNLNRRQRLALNQLAQNWFHINKVKGFFCVVDEVDFEQGARSLLQSYGVGKVSPNILLMGYKQNWQNCSRDELLHFFNTIHKSLDLHISVTVLRVEHGLDFSKKVTFDDDGNDLSSIAESNKNKLSSSDESLPRNQSLSQMSQASSGDITPSADSKVTTKSEAPKEKKSGQRKDLSALYKNIDGSSVTRDVLDRITQFQKKYKHGTIDVWWLYDDGGLTLLLPYIINTREKWATCKLRVFALANKKDELDDEQRRMAEMLAKFRIDYSDLIMIPDYNRKPQETTQRFFDNMIAPFRSEGTDQEAGTYITDTELLALKDKNNRNMRLRELLMENSRRSDLVVMTLPMPKKGIVSAPLYMAWLELLTFDMPPFLLVRGNQQSVLTFYS</sequence>
<keyword evidence="12" id="KW-0325">Glycoprotein</keyword>
<keyword evidence="11 16" id="KW-0472">Membrane</keyword>
<dbReference type="Pfam" id="PF03522">
    <property type="entry name" value="SLC12"/>
    <property type="match status" value="1"/>
</dbReference>
<feature type="transmembrane region" description="Helical" evidence="16">
    <location>
        <begin position="333"/>
        <end position="352"/>
    </location>
</feature>
<evidence type="ECO:0000256" key="13">
    <source>
        <dbReference type="ARBA" id="ARBA00023201"/>
    </source>
</evidence>
<keyword evidence="9" id="KW-0915">Sodium</keyword>
<feature type="domain" description="Amino acid permease/ SLC12A" evidence="17">
    <location>
        <begin position="215"/>
        <end position="724"/>
    </location>
</feature>
<feature type="compositionally biased region" description="Basic and acidic residues" evidence="15">
    <location>
        <begin position="914"/>
        <end position="931"/>
    </location>
</feature>
<keyword evidence="3" id="KW-0813">Transport</keyword>
<dbReference type="EMBL" id="CAXLJM020000066">
    <property type="protein sequence ID" value="CAL8122038.1"/>
    <property type="molecule type" value="Genomic_DNA"/>
</dbReference>
<feature type="compositionally biased region" description="Polar residues" evidence="15">
    <location>
        <begin position="875"/>
        <end position="913"/>
    </location>
</feature>
<comment type="similarity">
    <text evidence="2">Belongs to the SLC12A transporter family.</text>
</comment>
<keyword evidence="20" id="KW-1185">Reference proteome</keyword>
<reference evidence="19 20" key="1">
    <citation type="submission" date="2024-08" db="EMBL/GenBank/DDBJ databases">
        <authorList>
            <person name="Cucini C."/>
            <person name="Frati F."/>
        </authorList>
    </citation>
    <scope>NUCLEOTIDE SEQUENCE [LARGE SCALE GENOMIC DNA]</scope>
</reference>
<feature type="transmembrane region" description="Helical" evidence="16">
    <location>
        <begin position="247"/>
        <end position="272"/>
    </location>
</feature>
<protein>
    <recommendedName>
        <fullName evidence="21">Bumetanide-sensitive sodium-(Potassium)-chloride cotransporter</fullName>
    </recommendedName>
</protein>
<feature type="compositionally biased region" description="Polar residues" evidence="15">
    <location>
        <begin position="9"/>
        <end position="23"/>
    </location>
</feature>
<keyword evidence="4" id="KW-0633">Potassium transport</keyword>
<evidence type="ECO:0000259" key="17">
    <source>
        <dbReference type="Pfam" id="PF00324"/>
    </source>
</evidence>
<evidence type="ECO:0000256" key="16">
    <source>
        <dbReference type="SAM" id="Phobius"/>
    </source>
</evidence>
<evidence type="ECO:0000313" key="19">
    <source>
        <dbReference type="EMBL" id="CAL8122038.1"/>
    </source>
</evidence>
<evidence type="ECO:0000256" key="2">
    <source>
        <dbReference type="ARBA" id="ARBA00010593"/>
    </source>
</evidence>
<evidence type="ECO:0000256" key="7">
    <source>
        <dbReference type="ARBA" id="ARBA00022958"/>
    </source>
</evidence>
<feature type="transmembrane region" description="Helical" evidence="16">
    <location>
        <begin position="293"/>
        <end position="313"/>
    </location>
</feature>
<keyword evidence="13" id="KW-0739">Sodium transport</keyword>
<evidence type="ECO:0000256" key="6">
    <source>
        <dbReference type="ARBA" id="ARBA00022847"/>
    </source>
</evidence>
<evidence type="ECO:0000256" key="10">
    <source>
        <dbReference type="ARBA" id="ARBA00023065"/>
    </source>
</evidence>
<feature type="region of interest" description="Disordered" evidence="15">
    <location>
        <begin position="875"/>
        <end position="931"/>
    </location>
</feature>
<keyword evidence="8 16" id="KW-1133">Transmembrane helix</keyword>
<evidence type="ECO:0000256" key="4">
    <source>
        <dbReference type="ARBA" id="ARBA00022538"/>
    </source>
</evidence>
<gene>
    <name evidence="19" type="ORF">ODALV1_LOCUS19649</name>
</gene>
<dbReference type="PRINTS" id="PR01207">
    <property type="entry name" value="NAKCLTRNSPRT"/>
</dbReference>
<evidence type="ECO:0000256" key="14">
    <source>
        <dbReference type="ARBA" id="ARBA00023214"/>
    </source>
</evidence>
<evidence type="ECO:0000256" key="12">
    <source>
        <dbReference type="ARBA" id="ARBA00023180"/>
    </source>
</evidence>
<feature type="transmembrane region" description="Helical" evidence="16">
    <location>
        <begin position="364"/>
        <end position="384"/>
    </location>
</feature>
<evidence type="ECO:0000256" key="15">
    <source>
        <dbReference type="SAM" id="MobiDB-lite"/>
    </source>
</evidence>
<keyword evidence="5 16" id="KW-0812">Transmembrane</keyword>
<feature type="transmembrane region" description="Helical" evidence="16">
    <location>
        <begin position="587"/>
        <end position="607"/>
    </location>
</feature>
<dbReference type="NCBIfam" id="TIGR00930">
    <property type="entry name" value="2a30"/>
    <property type="match status" value="1"/>
</dbReference>
<comment type="subcellular location">
    <subcellularLocation>
        <location evidence="1">Membrane</location>
        <topology evidence="1">Multi-pass membrane protein</topology>
    </subcellularLocation>
</comment>
<dbReference type="InterPro" id="IPR002443">
    <property type="entry name" value="SLC12A1/SLC12A2"/>
</dbReference>
<evidence type="ECO:0000256" key="5">
    <source>
        <dbReference type="ARBA" id="ARBA00022692"/>
    </source>
</evidence>
<dbReference type="Proteomes" id="UP001642540">
    <property type="component" value="Unassembled WGS sequence"/>
</dbReference>
<dbReference type="PANTHER" id="PTHR11827">
    <property type="entry name" value="SOLUTE CARRIER FAMILY 12, CATION COTRANSPORTERS"/>
    <property type="match status" value="1"/>
</dbReference>
<accession>A0ABP1RCH4</accession>
<keyword evidence="14" id="KW-0868">Chloride</keyword>
<evidence type="ECO:0000256" key="1">
    <source>
        <dbReference type="ARBA" id="ARBA00004141"/>
    </source>
</evidence>
<dbReference type="Gene3D" id="1.20.1740.10">
    <property type="entry name" value="Amino acid/polyamine transporter I"/>
    <property type="match status" value="1"/>
</dbReference>
<dbReference type="InterPro" id="IPR018491">
    <property type="entry name" value="SLC12_C"/>
</dbReference>
<feature type="transmembrane region" description="Helical" evidence="16">
    <location>
        <begin position="216"/>
        <end position="235"/>
    </location>
</feature>
<evidence type="ECO:0008006" key="21">
    <source>
        <dbReference type="Google" id="ProtNLM"/>
    </source>
</evidence>
<feature type="transmembrane region" description="Helical" evidence="16">
    <location>
        <begin position="613"/>
        <end position="631"/>
    </location>
</feature>
<feature type="transmembrane region" description="Helical" evidence="16">
    <location>
        <begin position="668"/>
        <end position="684"/>
    </location>
</feature>
<dbReference type="InterPro" id="IPR004842">
    <property type="entry name" value="SLC12A_fam"/>
</dbReference>
<feature type="transmembrane region" description="Helical" evidence="16">
    <location>
        <begin position="534"/>
        <end position="554"/>
    </location>
</feature>
<keyword evidence="7" id="KW-0630">Potassium</keyword>
<dbReference type="PANTHER" id="PTHR11827:SF103">
    <property type="entry name" value="SODIUM CHLORIDE COTRANSPORTER 69, ISOFORM E"/>
    <property type="match status" value="1"/>
</dbReference>
<feature type="transmembrane region" description="Helical" evidence="16">
    <location>
        <begin position="453"/>
        <end position="474"/>
    </location>
</feature>
<evidence type="ECO:0000256" key="8">
    <source>
        <dbReference type="ARBA" id="ARBA00022989"/>
    </source>
</evidence>
<comment type="caution">
    <text evidence="19">The sequence shown here is derived from an EMBL/GenBank/DDBJ whole genome shotgun (WGS) entry which is preliminary data.</text>
</comment>
<evidence type="ECO:0000256" key="11">
    <source>
        <dbReference type="ARBA" id="ARBA00023136"/>
    </source>
</evidence>
<name>A0ABP1RCH4_9HEXA</name>
<evidence type="ECO:0000313" key="20">
    <source>
        <dbReference type="Proteomes" id="UP001642540"/>
    </source>
</evidence>
<keyword evidence="10" id="KW-0406">Ion transport</keyword>
<evidence type="ECO:0000259" key="18">
    <source>
        <dbReference type="Pfam" id="PF03522"/>
    </source>
</evidence>
<feature type="domain" description="SLC12A transporter C-terminal" evidence="18">
    <location>
        <begin position="733"/>
        <end position="1143"/>
    </location>
</feature>
<proteinExistence type="inferred from homology"/>